<dbReference type="RefSeq" id="WP_338687800.1">
    <property type="nucleotide sequence ID" value="NZ_AP024702.1"/>
</dbReference>
<dbReference type="InterPro" id="IPR014755">
    <property type="entry name" value="Cu-Rt/internalin_Ig-like"/>
</dbReference>
<feature type="region of interest" description="Disordered" evidence="5">
    <location>
        <begin position="143"/>
        <end position="165"/>
    </location>
</feature>
<keyword evidence="2" id="KW-0964">Secreted</keyword>
<evidence type="ECO:0000259" key="7">
    <source>
        <dbReference type="Pfam" id="PF13205"/>
    </source>
</evidence>
<evidence type="ECO:0000256" key="4">
    <source>
        <dbReference type="ARBA" id="ARBA00022837"/>
    </source>
</evidence>
<evidence type="ECO:0000256" key="5">
    <source>
        <dbReference type="SAM" id="MobiDB-lite"/>
    </source>
</evidence>
<dbReference type="Gene3D" id="2.60.40.1220">
    <property type="match status" value="2"/>
</dbReference>
<keyword evidence="3 6" id="KW-0732">Signal</keyword>
<reference evidence="8 9" key="1">
    <citation type="submission" date="2021-06" db="EMBL/GenBank/DDBJ databases">
        <title>Complete genome of Haloferula helveola possessing various polysaccharide degrading enzymes.</title>
        <authorList>
            <person name="Takami H."/>
            <person name="Huang C."/>
            <person name="Hamasaki K."/>
        </authorList>
    </citation>
    <scope>NUCLEOTIDE SEQUENCE [LARGE SCALE GENOMIC DNA]</scope>
    <source>
        <strain evidence="8 9">CN-1</strain>
    </source>
</reference>
<dbReference type="InterPro" id="IPR032812">
    <property type="entry name" value="SbsA_Ig"/>
</dbReference>
<feature type="region of interest" description="Disordered" evidence="5">
    <location>
        <begin position="328"/>
        <end position="457"/>
    </location>
</feature>
<feature type="region of interest" description="Disordered" evidence="5">
    <location>
        <begin position="1082"/>
        <end position="1103"/>
    </location>
</feature>
<organism evidence="8 9">
    <name type="scientific">Haloferula helveola</name>
    <dbReference type="NCBI Taxonomy" id="490095"/>
    <lineage>
        <taxon>Bacteria</taxon>
        <taxon>Pseudomonadati</taxon>
        <taxon>Verrucomicrobiota</taxon>
        <taxon>Verrucomicrobiia</taxon>
        <taxon>Verrucomicrobiales</taxon>
        <taxon>Verrucomicrobiaceae</taxon>
        <taxon>Haloferula</taxon>
    </lineage>
</organism>
<evidence type="ECO:0000313" key="8">
    <source>
        <dbReference type="EMBL" id="BCX46311.1"/>
    </source>
</evidence>
<feature type="signal peptide" evidence="6">
    <location>
        <begin position="1"/>
        <end position="23"/>
    </location>
</feature>
<dbReference type="InterPro" id="IPR053180">
    <property type="entry name" value="Ca-binding_acidic-repeat"/>
</dbReference>
<feature type="compositionally biased region" description="Polar residues" evidence="5">
    <location>
        <begin position="1082"/>
        <end position="1092"/>
    </location>
</feature>
<dbReference type="Pfam" id="PF13205">
    <property type="entry name" value="Big_5"/>
    <property type="match status" value="2"/>
</dbReference>
<feature type="domain" description="SbsA Ig-like" evidence="7">
    <location>
        <begin position="833"/>
        <end position="944"/>
    </location>
</feature>
<dbReference type="Gene3D" id="2.60.120.260">
    <property type="entry name" value="Galactose-binding domain-like"/>
    <property type="match status" value="1"/>
</dbReference>
<evidence type="ECO:0000313" key="9">
    <source>
        <dbReference type="Proteomes" id="UP001374893"/>
    </source>
</evidence>
<feature type="compositionally biased region" description="Acidic residues" evidence="5">
    <location>
        <begin position="365"/>
        <end position="374"/>
    </location>
</feature>
<evidence type="ECO:0000256" key="1">
    <source>
        <dbReference type="ARBA" id="ARBA00004613"/>
    </source>
</evidence>
<dbReference type="Pfam" id="PF18884">
    <property type="entry name" value="TSP3_bac"/>
    <property type="match status" value="4"/>
</dbReference>
<feature type="chain" id="PRO_5045233614" description="SbsA Ig-like domain-containing protein" evidence="6">
    <location>
        <begin position="24"/>
        <end position="1408"/>
    </location>
</feature>
<dbReference type="PANTHER" id="PTHR37467">
    <property type="entry name" value="EXPORTED CALCIUM-BINDING GLYCOPROTEIN-RELATED"/>
    <property type="match status" value="1"/>
</dbReference>
<keyword evidence="9" id="KW-1185">Reference proteome</keyword>
<accession>A0ABN6GYK8</accession>
<name>A0ABN6GYK8_9BACT</name>
<dbReference type="Gene3D" id="3.40.50.1110">
    <property type="entry name" value="SGNH hydrolase"/>
    <property type="match status" value="1"/>
</dbReference>
<dbReference type="InterPro" id="IPR036514">
    <property type="entry name" value="SGNH_hydro_sf"/>
</dbReference>
<feature type="domain" description="SbsA Ig-like" evidence="7">
    <location>
        <begin position="949"/>
        <end position="1060"/>
    </location>
</feature>
<dbReference type="Pfam" id="PF22825">
    <property type="entry name" value="HpiC1-like"/>
    <property type="match status" value="1"/>
</dbReference>
<dbReference type="EMBL" id="AP024702">
    <property type="protein sequence ID" value="BCX46311.1"/>
    <property type="molecule type" value="Genomic_DNA"/>
</dbReference>
<dbReference type="PANTHER" id="PTHR37467:SF1">
    <property type="entry name" value="EXPORTED CALCIUM-BINDING GLYCOPROTEIN"/>
    <property type="match status" value="1"/>
</dbReference>
<evidence type="ECO:0000256" key="6">
    <source>
        <dbReference type="SAM" id="SignalP"/>
    </source>
</evidence>
<comment type="subcellular location">
    <subcellularLocation>
        <location evidence="1">Secreted</location>
    </subcellularLocation>
</comment>
<dbReference type="InterPro" id="IPR059100">
    <property type="entry name" value="TSP3_bac"/>
</dbReference>
<sequence length="1408" mass="146311">MNRIPTPPTLVAAFAGLTLSATPATTGVSFSESFESPVVAGFDDNTVPGGGNWIGASNGFGSSNRGLFNETVAWPATPPFGTPYGDQAYYLNYTNSALTTAQGATGLTVTQDVTYTLTFNIAVTEGTASSNYLVELVAFGASDDNSSRTNGQSGRPGTVVGTASGSVTTTDMSATAFITYTPDGTSPDLGKELGIRLVKASGSVLYDNIRLLSGHDLNPDPGNGEDLSAGGDVNLSWTNMPPEAPASDTYVDVWFGTTSGALSQVVDGQILSSTLVSAPMAGTYYWRIDSYPDGDPNGTPVVGDELFFTIADTDGDGFPDEYEFLHTGTNTGLNPGDDLENGGAGDGLTNMEEYNYGTDPNNADTDGDSLEDGPEINGTAGLRPVTNPLLPDTDGDGLSDGVESNTGTWVSSADTGTNPVDPDWDKDGLADGVETKTGSLVDKNDTGTDPYVSDTDADGAGDYYEVYASFTDPHVDTDVPPIPYPLPDPDGSTGATNKPVKVYIMSGQSNMVGMGTVSGTGDGTLETMAMRQNRFPDLVDGSNAWTTRQDVRYRGVISDIGNAQLSPGGLDSKFGPELGFGYVMGWYHDEPVLLLKSCIGNRSLGWDVLPSGSPSYQYDGNNYAAYGDATLKWAIGDSPATWAPGSWYAGKEFDRYFTDESEWAHPDPAATNVVDVLDNFAAEYPDWATQGFEIAGFVWWQGDKDRYDMGHATRYEENLVNLINSLRSYYSNRYPGKVANNAPFVLATLGQTAIGDSSSLADEAILNAQLAVDGDSGLYPQYENNVKTVYSHPLSEGGASNSHYNERAGTYMLVGDALGRAMVGLVEASAGPDELAPVVIGNDPAIGATEVSAGVNIVVNFNEPITVESGNITLHPTDGSGDVVISVTDASQVTVSGSTLTINPTANLATSKEYAVLIDATAIDDLAGNSFAGILVDTEWRFTTAAPDLTAPTLSATDPANGSTVVVDTALEATFSEPIALGSGAITLKNLTDGAAGDVVIPVTDGTQVSVSGAVLTIQPTGDLLGGKDYAVRIDATAIDDLVGNSFVGVADDLTWYFSTPEPPPVGVVFFDNFESGANPSALPATSGSYSDTPDVDSDQSNGFTSGASNTALWARATEGFGASRCGLVDDSAEAFADPVGDQAFAFRYTNSGLTTKFGVIGSLTAGTTYTVSFDVVADSGGTPYNVQFVTFNGAGTRNDVRSDSFVSKVLASQSGNAEGDGSYKTVSFEFTPDSSLDASVMGHDLAIRFKGSTTSATIDNIQVSTSGGGGGGNDFSDWIAGYDVGGQTGFEDDPDGDGLSSGLENFLGTDPGAFSGGLESGAAAGNTFTFTHPQNASPADDLSAAYRWTQDLAGFNYGGATDGYGTQVDFTVEEDTPIAGFTTVTATVTGTAVSKLFVDLEVIQVTP</sequence>
<dbReference type="Proteomes" id="UP001374893">
    <property type="component" value="Chromosome"/>
</dbReference>
<feature type="compositionally biased region" description="Polar residues" evidence="5">
    <location>
        <begin position="143"/>
        <end position="155"/>
    </location>
</feature>
<dbReference type="SUPFAM" id="SSF52266">
    <property type="entry name" value="SGNH hydrolase"/>
    <property type="match status" value="1"/>
</dbReference>
<keyword evidence="4" id="KW-0106">Calcium</keyword>
<protein>
    <recommendedName>
        <fullName evidence="7">SbsA Ig-like domain-containing protein</fullName>
    </recommendedName>
</protein>
<proteinExistence type="predicted"/>
<evidence type="ECO:0000256" key="2">
    <source>
        <dbReference type="ARBA" id="ARBA00022525"/>
    </source>
</evidence>
<feature type="compositionally biased region" description="Polar residues" evidence="5">
    <location>
        <begin position="402"/>
        <end position="418"/>
    </location>
</feature>
<dbReference type="InterPro" id="IPR054720">
    <property type="entry name" value="HpiC1"/>
</dbReference>
<gene>
    <name evidence="8" type="ORF">HAHE_02190</name>
</gene>
<evidence type="ECO:0000256" key="3">
    <source>
        <dbReference type="ARBA" id="ARBA00022729"/>
    </source>
</evidence>